<comment type="caution">
    <text evidence="3">The sequence shown here is derived from an EMBL/GenBank/DDBJ whole genome shotgun (WGS) entry which is preliminary data.</text>
</comment>
<dbReference type="PATRIC" id="fig|69279.3.peg.785"/>
<evidence type="ECO:0000313" key="4">
    <source>
        <dbReference type="EMBL" id="TDR38144.1"/>
    </source>
</evidence>
<dbReference type="RefSeq" id="WP_035023717.1">
    <property type="nucleotide sequence ID" value="NZ_KK073879.1"/>
</dbReference>
<evidence type="ECO:0000313" key="5">
    <source>
        <dbReference type="Proteomes" id="UP000019849"/>
    </source>
</evidence>
<organism evidence="3 5">
    <name type="scientific">Aquamicrobium defluvii</name>
    <dbReference type="NCBI Taxonomy" id="69279"/>
    <lineage>
        <taxon>Bacteria</taxon>
        <taxon>Pseudomonadati</taxon>
        <taxon>Pseudomonadota</taxon>
        <taxon>Alphaproteobacteria</taxon>
        <taxon>Hyphomicrobiales</taxon>
        <taxon>Phyllobacteriaceae</taxon>
        <taxon>Aquamicrobium</taxon>
    </lineage>
</organism>
<dbReference type="InterPro" id="IPR002491">
    <property type="entry name" value="ABC_transptr_periplasmic_BD"/>
</dbReference>
<dbReference type="PANTHER" id="PTHR30535:SF4">
    <property type="entry name" value="HEMIN-BINDING PERIPLASMIC PROTEIN HMUT"/>
    <property type="match status" value="1"/>
</dbReference>
<feature type="domain" description="Fe/B12 periplasmic-binding" evidence="2">
    <location>
        <begin position="39"/>
        <end position="294"/>
    </location>
</feature>
<dbReference type="Pfam" id="PF01497">
    <property type="entry name" value="Peripla_BP_2"/>
    <property type="match status" value="1"/>
</dbReference>
<dbReference type="Proteomes" id="UP000019849">
    <property type="component" value="Unassembled WGS sequence"/>
</dbReference>
<keyword evidence="6" id="KW-1185">Reference proteome</keyword>
<dbReference type="Proteomes" id="UP000294958">
    <property type="component" value="Unassembled WGS sequence"/>
</dbReference>
<dbReference type="HOGENOM" id="CLU_038034_6_0_5"/>
<reference evidence="3 5" key="1">
    <citation type="submission" date="2014-02" db="EMBL/GenBank/DDBJ databases">
        <title>Aquamicrobium defluvii Genome sequencing.</title>
        <authorList>
            <person name="Wang X."/>
        </authorList>
    </citation>
    <scope>NUCLEOTIDE SEQUENCE [LARGE SCALE GENOMIC DNA]</scope>
    <source>
        <strain evidence="3 5">W13Z1</strain>
    </source>
</reference>
<dbReference type="EMBL" id="JENY01000004">
    <property type="protein sequence ID" value="EXL09831.1"/>
    <property type="molecule type" value="Genomic_DNA"/>
</dbReference>
<reference evidence="4 6" key="2">
    <citation type="submission" date="2019-03" db="EMBL/GenBank/DDBJ databases">
        <title>Genomic Encyclopedia of Type Strains, Phase IV (KMG-IV): sequencing the most valuable type-strain genomes for metagenomic binning, comparative biology and taxonomic classification.</title>
        <authorList>
            <person name="Goeker M."/>
        </authorList>
    </citation>
    <scope>NUCLEOTIDE SEQUENCE [LARGE SCALE GENOMIC DNA]</scope>
    <source>
        <strain evidence="4 6">DSM 11603</strain>
    </source>
</reference>
<evidence type="ECO:0000259" key="2">
    <source>
        <dbReference type="PROSITE" id="PS50983"/>
    </source>
</evidence>
<name>A0A011UUA6_9HYPH</name>
<dbReference type="CDD" id="cd01149">
    <property type="entry name" value="HutB"/>
    <property type="match status" value="1"/>
</dbReference>
<proteinExistence type="predicted"/>
<dbReference type="SUPFAM" id="SSF53807">
    <property type="entry name" value="Helical backbone' metal receptor"/>
    <property type="match status" value="1"/>
</dbReference>
<dbReference type="Gene3D" id="3.40.50.1980">
    <property type="entry name" value="Nitrogenase molybdenum iron protein domain"/>
    <property type="match status" value="2"/>
</dbReference>
<keyword evidence="1" id="KW-0732">Signal</keyword>
<feature type="chain" id="PRO_5044537440" evidence="1">
    <location>
        <begin position="28"/>
        <end position="297"/>
    </location>
</feature>
<dbReference type="STRING" id="69279.BG36_17815"/>
<evidence type="ECO:0000256" key="1">
    <source>
        <dbReference type="SAM" id="SignalP"/>
    </source>
</evidence>
<dbReference type="eggNOG" id="COG4558">
    <property type="taxonomic scope" value="Bacteria"/>
</dbReference>
<dbReference type="AlphaFoldDB" id="A0A011UUA6"/>
<evidence type="ECO:0000313" key="6">
    <source>
        <dbReference type="Proteomes" id="UP000294958"/>
    </source>
</evidence>
<gene>
    <name evidence="3" type="ORF">BG36_17815</name>
    <name evidence="4" type="ORF">DES43_101212</name>
</gene>
<dbReference type="OrthoDB" id="9797736at2"/>
<protein>
    <submittedName>
        <fullName evidence="3">Hemin ABC transporter substrate-binding protein</fullName>
    </submittedName>
    <submittedName>
        <fullName evidence="4">Iron complex transport system substrate-binding protein</fullName>
    </submittedName>
</protein>
<evidence type="ECO:0000313" key="3">
    <source>
        <dbReference type="EMBL" id="EXL09831.1"/>
    </source>
</evidence>
<sequence>MTILSRFASRAAVMLCLAVATPFSAQADEAIGKFDDPSRIVAIGGSITEIVFALGEGDRLIARDTTSVFPPEAMALPDVGYMRQLSPEGVLSVSPGGILALEGSGPKETIDVLKKASVPYIEVAERFDHQGILAKIRAVGTALGVEQKADVLAKEIDAKLRAAEERTKDVKEHKRVLFILSMQGGKVMASGADTAANGIIALAGAVNAIEGYSGYKQLTEEAIVEARPDVILMMSRAGEHTANDDEILNNPAIASTPAGKAGKIMRMDGAYMLGFGPRTADAVRDVAVALYGDQIAD</sequence>
<dbReference type="PROSITE" id="PS50983">
    <property type="entry name" value="FE_B12_PBP"/>
    <property type="match status" value="1"/>
</dbReference>
<dbReference type="EMBL" id="SNZF01000001">
    <property type="protein sequence ID" value="TDR38144.1"/>
    <property type="molecule type" value="Genomic_DNA"/>
</dbReference>
<feature type="signal peptide" evidence="1">
    <location>
        <begin position="1"/>
        <end position="27"/>
    </location>
</feature>
<dbReference type="PANTHER" id="PTHR30535">
    <property type="entry name" value="VITAMIN B12-BINDING PROTEIN"/>
    <property type="match status" value="1"/>
</dbReference>
<accession>A0A011UUA6</accession>
<dbReference type="InterPro" id="IPR050902">
    <property type="entry name" value="ABC_Transporter_SBP"/>
</dbReference>